<evidence type="ECO:0000256" key="2">
    <source>
        <dbReference type="PROSITE-ProRule" id="PRU00035"/>
    </source>
</evidence>
<dbReference type="Pfam" id="PF00439">
    <property type="entry name" value="Bromodomain"/>
    <property type="match status" value="1"/>
</dbReference>
<dbReference type="InterPro" id="IPR036427">
    <property type="entry name" value="Bromodomain-like_sf"/>
</dbReference>
<evidence type="ECO:0000256" key="1">
    <source>
        <dbReference type="ARBA" id="ARBA00023117"/>
    </source>
</evidence>
<dbReference type="Proteomes" id="UP001162164">
    <property type="component" value="Unassembled WGS sequence"/>
</dbReference>
<evidence type="ECO:0000313" key="4">
    <source>
        <dbReference type="EMBL" id="KAJ8978283.1"/>
    </source>
</evidence>
<protein>
    <recommendedName>
        <fullName evidence="3">Bromo domain-containing protein</fullName>
    </recommendedName>
</protein>
<dbReference type="InterPro" id="IPR001487">
    <property type="entry name" value="Bromodomain"/>
</dbReference>
<keyword evidence="1 2" id="KW-0103">Bromodomain</keyword>
<comment type="caution">
    <text evidence="4">The sequence shown here is derived from an EMBL/GenBank/DDBJ whole genome shotgun (WGS) entry which is preliminary data.</text>
</comment>
<dbReference type="PRINTS" id="PR00503">
    <property type="entry name" value="BROMODOMAIN"/>
</dbReference>
<reference evidence="4" key="1">
    <citation type="journal article" date="2023" name="Insect Mol. Biol.">
        <title>Genome sequencing provides insights into the evolution of gene families encoding plant cell wall-degrading enzymes in longhorned beetles.</title>
        <authorList>
            <person name="Shin N.R."/>
            <person name="Okamura Y."/>
            <person name="Kirsch R."/>
            <person name="Pauchet Y."/>
        </authorList>
    </citation>
    <scope>NUCLEOTIDE SEQUENCE</scope>
    <source>
        <strain evidence="4">MMC_N1</strain>
    </source>
</reference>
<gene>
    <name evidence="4" type="ORF">NQ317_009623</name>
</gene>
<name>A0ABQ9JJZ1_9CUCU</name>
<dbReference type="InterPro" id="IPR029614">
    <property type="entry name" value="CECR2"/>
</dbReference>
<dbReference type="SUPFAM" id="SSF47370">
    <property type="entry name" value="Bromodomain"/>
    <property type="match status" value="1"/>
</dbReference>
<dbReference type="SMART" id="SM00297">
    <property type="entry name" value="BROMO"/>
    <property type="match status" value="1"/>
</dbReference>
<proteinExistence type="predicted"/>
<accession>A0ABQ9JJZ1</accession>
<organism evidence="4 5">
    <name type="scientific">Molorchus minor</name>
    <dbReference type="NCBI Taxonomy" id="1323400"/>
    <lineage>
        <taxon>Eukaryota</taxon>
        <taxon>Metazoa</taxon>
        <taxon>Ecdysozoa</taxon>
        <taxon>Arthropoda</taxon>
        <taxon>Hexapoda</taxon>
        <taxon>Insecta</taxon>
        <taxon>Pterygota</taxon>
        <taxon>Neoptera</taxon>
        <taxon>Endopterygota</taxon>
        <taxon>Coleoptera</taxon>
        <taxon>Polyphaga</taxon>
        <taxon>Cucujiformia</taxon>
        <taxon>Chrysomeloidea</taxon>
        <taxon>Cerambycidae</taxon>
        <taxon>Lamiinae</taxon>
        <taxon>Monochamini</taxon>
        <taxon>Molorchus</taxon>
    </lineage>
</organism>
<evidence type="ECO:0000259" key="3">
    <source>
        <dbReference type="PROSITE" id="PS50014"/>
    </source>
</evidence>
<dbReference type="Gene3D" id="1.20.920.10">
    <property type="entry name" value="Bromodomain-like"/>
    <property type="match status" value="1"/>
</dbReference>
<dbReference type="PROSITE" id="PS50014">
    <property type="entry name" value="BROMODOMAIN_2"/>
    <property type="match status" value="1"/>
</dbReference>
<dbReference type="PANTHER" id="PTHR47092:SF1">
    <property type="entry name" value="CHROMATIN REMODELING REGULATOR CECR2"/>
    <property type="match status" value="1"/>
</dbReference>
<dbReference type="PANTHER" id="PTHR47092">
    <property type="entry name" value="CAT EYE SYNDROME CRITICAL REGION PROTEIN 2"/>
    <property type="match status" value="1"/>
</dbReference>
<keyword evidence="5" id="KW-1185">Reference proteome</keyword>
<feature type="domain" description="Bromo" evidence="3">
    <location>
        <begin position="64"/>
        <end position="134"/>
    </location>
</feature>
<evidence type="ECO:0000313" key="5">
    <source>
        <dbReference type="Proteomes" id="UP001162164"/>
    </source>
</evidence>
<sequence length="191" mass="22495">MIPRWIANNLAVSQCSPNMYCLTVETAIYILDCFILLFTPFACGFRQTEEDLQTGMHKILDYVKNHEDAWPFTDPVEEEYAPNYYSIIRKPMDLQKMEERLEAGYYKTYSKFRSDFQLIIDNCRLYNGAENAQTQTQLNKTTVKLEKNYYEYGLVHLRQGTLERNLVYIQKDSAGFPWILLNFIHGNLEVI</sequence>
<dbReference type="EMBL" id="JAPWTJ010000457">
    <property type="protein sequence ID" value="KAJ8978283.1"/>
    <property type="molecule type" value="Genomic_DNA"/>
</dbReference>